<name>A0A2I1GGA5_9GLOM</name>
<evidence type="ECO:0000313" key="4">
    <source>
        <dbReference type="EMBL" id="PKY45659.1"/>
    </source>
</evidence>
<evidence type="ECO:0000259" key="3">
    <source>
        <dbReference type="Pfam" id="PF22251"/>
    </source>
</evidence>
<dbReference type="OrthoDB" id="2363627at2759"/>
<dbReference type="InterPro" id="IPR053976">
    <property type="entry name" value="PFF1_TM"/>
</dbReference>
<keyword evidence="2" id="KW-0472">Membrane</keyword>
<dbReference type="Proteomes" id="UP000234323">
    <property type="component" value="Unassembled WGS sequence"/>
</dbReference>
<evidence type="ECO:0000256" key="1">
    <source>
        <dbReference type="SAM" id="MobiDB-lite"/>
    </source>
</evidence>
<feature type="transmembrane region" description="Helical" evidence="2">
    <location>
        <begin position="45"/>
        <end position="69"/>
    </location>
</feature>
<feature type="domain" description="Vacuolar membrane protease transmembrane" evidence="3">
    <location>
        <begin position="168"/>
        <end position="291"/>
    </location>
</feature>
<dbReference type="VEuPathDB" id="FungiDB:RhiirFUN_006608"/>
<feature type="compositionally biased region" description="Basic and acidic residues" evidence="1">
    <location>
        <begin position="226"/>
        <end position="291"/>
    </location>
</feature>
<keyword evidence="2" id="KW-1133">Transmembrane helix</keyword>
<reference evidence="4 5" key="1">
    <citation type="submission" date="2015-10" db="EMBL/GenBank/DDBJ databases">
        <title>Genome analyses suggest a sexual origin of heterokaryosis in a supposedly ancient asexual fungus.</title>
        <authorList>
            <person name="Ropars J."/>
            <person name="Sedzielewska K."/>
            <person name="Noel J."/>
            <person name="Charron P."/>
            <person name="Farinelli L."/>
            <person name="Marton T."/>
            <person name="Kruger M."/>
            <person name="Pelin A."/>
            <person name="Brachmann A."/>
            <person name="Corradi N."/>
        </authorList>
    </citation>
    <scope>NUCLEOTIDE SEQUENCE [LARGE SCALE GENOMIC DNA]</scope>
    <source>
        <strain evidence="4 5">A4</strain>
    </source>
</reference>
<dbReference type="VEuPathDB" id="FungiDB:FUN_022022"/>
<keyword evidence="5" id="KW-1185">Reference proteome</keyword>
<proteinExistence type="predicted"/>
<comment type="caution">
    <text evidence="4">The sequence shown here is derived from an EMBL/GenBank/DDBJ whole genome shotgun (WGS) entry which is preliminary data.</text>
</comment>
<dbReference type="VEuPathDB" id="FungiDB:RhiirA1_448990"/>
<feature type="region of interest" description="Disordered" evidence="1">
    <location>
        <begin position="350"/>
        <end position="400"/>
    </location>
</feature>
<feature type="transmembrane region" description="Helical" evidence="2">
    <location>
        <begin position="162"/>
        <end position="181"/>
    </location>
</feature>
<keyword evidence="2" id="KW-0812">Transmembrane</keyword>
<feature type="transmembrane region" description="Helical" evidence="2">
    <location>
        <begin position="112"/>
        <end position="131"/>
    </location>
</feature>
<gene>
    <name evidence="4" type="ORF">RhiirA4_420018</name>
</gene>
<sequence length="400" mass="46180">MSSDNSTQEQWTPYQDFYDGCVNGLLPILFLTIYGPQPSPYLGNLAYFIDDVLVFGLLLFGPFTAMFLIETLKENYILGLFSVAIIYGGVAFICSISTYVTKGVKIKKVTLIYFPLAILLQNIAWVIFSFKSNTMTPLFGKIVSIPILLFSLIVYYSTLRGFLVSIIIQLIYQMIWLSVFLSNNYYQTKTYIALTILAVGRVIFYITENQKHEEKTKNQNNEDETENQKNEEGTENQKNEKETENQKNEEGTENQKNEKETENQKNEEETENQKNEEEIENQKNDETDKVNEETKDVYGFLNFCSRNSSENFEIANEEIINEVYTLDEIIEGIEGWIKKIFKRISSKELEEGSNKDLKESEEGSKKDLKELEEGSEKDLKEFEEGSEKDLKELEKGSIMI</sequence>
<accession>A0A2I1GGA5</accession>
<dbReference type="AlphaFoldDB" id="A0A2I1GGA5"/>
<organism evidence="4 5">
    <name type="scientific">Rhizophagus irregularis</name>
    <dbReference type="NCBI Taxonomy" id="588596"/>
    <lineage>
        <taxon>Eukaryota</taxon>
        <taxon>Fungi</taxon>
        <taxon>Fungi incertae sedis</taxon>
        <taxon>Mucoromycota</taxon>
        <taxon>Glomeromycotina</taxon>
        <taxon>Glomeromycetes</taxon>
        <taxon>Glomerales</taxon>
        <taxon>Glomeraceae</taxon>
        <taxon>Rhizophagus</taxon>
    </lineage>
</organism>
<feature type="transmembrane region" description="Helical" evidence="2">
    <location>
        <begin position="76"/>
        <end position="100"/>
    </location>
</feature>
<protein>
    <recommendedName>
        <fullName evidence="3">Vacuolar membrane protease transmembrane domain-containing protein</fullName>
    </recommendedName>
</protein>
<evidence type="ECO:0000313" key="5">
    <source>
        <dbReference type="Proteomes" id="UP000234323"/>
    </source>
</evidence>
<feature type="transmembrane region" description="Helical" evidence="2">
    <location>
        <begin position="190"/>
        <end position="207"/>
    </location>
</feature>
<feature type="region of interest" description="Disordered" evidence="1">
    <location>
        <begin position="213"/>
        <end position="291"/>
    </location>
</feature>
<evidence type="ECO:0000256" key="2">
    <source>
        <dbReference type="SAM" id="Phobius"/>
    </source>
</evidence>
<dbReference type="EMBL" id="LLXI01000399">
    <property type="protein sequence ID" value="PKY45659.1"/>
    <property type="molecule type" value="Genomic_DNA"/>
</dbReference>
<dbReference type="Pfam" id="PF22251">
    <property type="entry name" value="PFF1_TM"/>
    <property type="match status" value="1"/>
</dbReference>
<feature type="transmembrane region" description="Helical" evidence="2">
    <location>
        <begin position="138"/>
        <end position="156"/>
    </location>
</feature>